<dbReference type="InterPro" id="IPR016084">
    <property type="entry name" value="Haem_Oase-like_multi-hlx"/>
</dbReference>
<keyword evidence="6" id="KW-1185">Reference proteome</keyword>
<evidence type="ECO:0000256" key="3">
    <source>
        <dbReference type="HAMAP-Rule" id="MF_00654"/>
    </source>
</evidence>
<dbReference type="Gene3D" id="1.20.910.10">
    <property type="entry name" value="Heme oxygenase-like"/>
    <property type="match status" value="1"/>
</dbReference>
<dbReference type="AlphaFoldDB" id="A0A1N6Q956"/>
<dbReference type="HAMAP" id="MF_00654">
    <property type="entry name" value="PQQ_syn_PqqC"/>
    <property type="match status" value="1"/>
</dbReference>
<dbReference type="InterPro" id="IPR004305">
    <property type="entry name" value="Thiaminase-2/PQQC"/>
</dbReference>
<dbReference type="STRING" id="34027.SAMN05421829_102399"/>
<keyword evidence="2 3" id="KW-0560">Oxidoreductase</keyword>
<dbReference type="NCBIfam" id="TIGR02111">
    <property type="entry name" value="PQQ_syn_pqqC"/>
    <property type="match status" value="1"/>
</dbReference>
<dbReference type="SUPFAM" id="SSF48613">
    <property type="entry name" value="Heme oxygenase-like"/>
    <property type="match status" value="1"/>
</dbReference>
<dbReference type="PANTHER" id="PTHR40279">
    <property type="entry name" value="PQQC-LIKE PROTEIN"/>
    <property type="match status" value="1"/>
</dbReference>
<evidence type="ECO:0000313" key="5">
    <source>
        <dbReference type="EMBL" id="SIQ13045.1"/>
    </source>
</evidence>
<evidence type="ECO:0000256" key="2">
    <source>
        <dbReference type="ARBA" id="ARBA00023002"/>
    </source>
</evidence>
<proteinExistence type="inferred from homology"/>
<evidence type="ECO:0000259" key="4">
    <source>
        <dbReference type="Pfam" id="PF03070"/>
    </source>
</evidence>
<dbReference type="GO" id="GO:0033732">
    <property type="term" value="F:pyrroloquinoline-quinone synthase activity"/>
    <property type="evidence" value="ECO:0007669"/>
    <property type="project" value="UniProtKB-EC"/>
</dbReference>
<comment type="catalytic activity">
    <reaction evidence="3">
        <text>6-(2-amino-2-carboxyethyl)-7,8-dioxo-1,2,3,4,7,8-hexahydroquinoline-2,4-dicarboxylate + 3 O2 = pyrroloquinoline quinone + 2 H2O2 + 2 H2O + H(+)</text>
        <dbReference type="Rhea" id="RHEA:10692"/>
        <dbReference type="ChEBI" id="CHEBI:15377"/>
        <dbReference type="ChEBI" id="CHEBI:15378"/>
        <dbReference type="ChEBI" id="CHEBI:15379"/>
        <dbReference type="ChEBI" id="CHEBI:16240"/>
        <dbReference type="ChEBI" id="CHEBI:58442"/>
        <dbReference type="ChEBI" id="CHEBI:58778"/>
        <dbReference type="EC" id="1.3.3.11"/>
    </reaction>
</comment>
<dbReference type="RefSeq" id="WP_170879044.1">
    <property type="nucleotide sequence ID" value="NZ_FTMD01000002.1"/>
</dbReference>
<dbReference type="EMBL" id="FTMD01000002">
    <property type="protein sequence ID" value="SIQ13045.1"/>
    <property type="molecule type" value="Genomic_DNA"/>
</dbReference>
<keyword evidence="1 3" id="KW-0884">PQQ biosynthesis</keyword>
<dbReference type="InterPro" id="IPR039068">
    <property type="entry name" value="PqqC-like"/>
</dbReference>
<dbReference type="GO" id="GO:0018189">
    <property type="term" value="P:pyrroloquinoline quinone biosynthetic process"/>
    <property type="evidence" value="ECO:0007669"/>
    <property type="project" value="UniProtKB-UniRule"/>
</dbReference>
<comment type="pathway">
    <text evidence="3">Cofactor biosynthesis; pyrroloquinoline quinone biosynthesis.</text>
</comment>
<accession>A0A1N6Q956</accession>
<comment type="similarity">
    <text evidence="3">Belongs to the PqqC family.</text>
</comment>
<reference evidence="6" key="1">
    <citation type="submission" date="2017-01" db="EMBL/GenBank/DDBJ databases">
        <authorList>
            <person name="Varghese N."/>
            <person name="Submissions S."/>
        </authorList>
    </citation>
    <scope>NUCLEOTIDE SEQUENCE [LARGE SCALE GENOMIC DNA]</scope>
    <source>
        <strain evidence="6">ATCC 51758</strain>
    </source>
</reference>
<name>A0A1N6Q956_9RHOO</name>
<evidence type="ECO:0000256" key="1">
    <source>
        <dbReference type="ARBA" id="ARBA00022905"/>
    </source>
</evidence>
<gene>
    <name evidence="3" type="primary">pqqC</name>
    <name evidence="5" type="ORF">SAMN05421829_102399</name>
</gene>
<comment type="function">
    <text evidence="3">Ring cyclization and eight-electron oxidation of 3a-(2-amino-2-carboxyethyl)-4,5-dioxo-4,5,6,7,8,9-hexahydroquinoline-7,9-dicarboxylic-acid to PQQ.</text>
</comment>
<sequence length="266" mass="30414">MDFDVAIEDAAARALQACAGDAPPLSREEFEARLRGKSTSYHIHHPFHVMMAEGRLTRAQLQGWVANRFYYQIAIPVKDAAIMSHCPDREIRREWIQRILDHDGYEIGGVKDPGGIEAWIRLGEAVGLTRDDVTSLRFVVPAARFAVDAYVNFARQRPWQEAIASSLTELFAPHIHQQRIDTWPQQYPWVDAAGLQYFRNRLTQARRDVAHGLRFTLDYFSRSRALQERALEILQFKLDVLWALADAIMLSQCEIEIRGEKAGARA</sequence>
<dbReference type="UniPathway" id="UPA00539"/>
<protein>
    <recommendedName>
        <fullName evidence="3">Pyrroloquinoline-quinone synthase</fullName>
        <ecNumber evidence="3">1.3.3.11</ecNumber>
    </recommendedName>
    <alternativeName>
        <fullName evidence="3">Coenzyme PQQ synthesis protein C</fullName>
    </alternativeName>
    <alternativeName>
        <fullName evidence="3">Pyrroloquinoline quinone biosynthesis protein C</fullName>
    </alternativeName>
</protein>
<feature type="domain" description="Thiaminase-2/PQQC" evidence="4">
    <location>
        <begin position="33"/>
        <end position="246"/>
    </location>
</feature>
<dbReference type="PANTHER" id="PTHR40279:SF3">
    <property type="entry name" value="4-AMINOBENZOATE SYNTHASE"/>
    <property type="match status" value="1"/>
</dbReference>
<dbReference type="Proteomes" id="UP000186819">
    <property type="component" value="Unassembled WGS sequence"/>
</dbReference>
<evidence type="ECO:0000313" key="6">
    <source>
        <dbReference type="Proteomes" id="UP000186819"/>
    </source>
</evidence>
<dbReference type="EC" id="1.3.3.11" evidence="3"/>
<dbReference type="InterPro" id="IPR011845">
    <property type="entry name" value="PqqC"/>
</dbReference>
<organism evidence="5 6">
    <name type="scientific">Aromatoleum tolulyticum</name>
    <dbReference type="NCBI Taxonomy" id="34027"/>
    <lineage>
        <taxon>Bacteria</taxon>
        <taxon>Pseudomonadati</taxon>
        <taxon>Pseudomonadota</taxon>
        <taxon>Betaproteobacteria</taxon>
        <taxon>Rhodocyclales</taxon>
        <taxon>Rhodocyclaceae</taxon>
        <taxon>Aromatoleum</taxon>
    </lineage>
</organism>
<dbReference type="Pfam" id="PF03070">
    <property type="entry name" value="TENA_THI-4"/>
    <property type="match status" value="1"/>
</dbReference>